<dbReference type="GO" id="GO:0042601">
    <property type="term" value="C:endospore-forming forespore"/>
    <property type="evidence" value="ECO:0007669"/>
    <property type="project" value="InterPro"/>
</dbReference>
<dbReference type="InterPro" id="IPR012610">
    <property type="entry name" value="SASP_SspH"/>
</dbReference>
<comment type="caution">
    <text evidence="4">The sequence shown here is derived from an EMBL/GenBank/DDBJ whole genome shotgun (WGS) entry which is preliminary data.</text>
</comment>
<dbReference type="Pfam" id="PF08141">
    <property type="entry name" value="SspH"/>
    <property type="match status" value="1"/>
</dbReference>
<gene>
    <name evidence="4" type="ORF">FPZ45_05695</name>
</gene>
<evidence type="ECO:0000256" key="2">
    <source>
        <dbReference type="ARBA" id="ARBA00006573"/>
    </source>
</evidence>
<comment type="subcellular location">
    <subcellularLocation>
        <location evidence="1">Spore core</location>
    </subcellularLocation>
</comment>
<evidence type="ECO:0000256" key="1">
    <source>
        <dbReference type="ARBA" id="ARBA00004288"/>
    </source>
</evidence>
<organism evidence="4 5">
    <name type="scientific">Cohnella terricola</name>
    <dbReference type="NCBI Taxonomy" id="1289167"/>
    <lineage>
        <taxon>Bacteria</taxon>
        <taxon>Bacillati</taxon>
        <taxon>Bacillota</taxon>
        <taxon>Bacilli</taxon>
        <taxon>Bacillales</taxon>
        <taxon>Paenibacillaceae</taxon>
        <taxon>Cohnella</taxon>
    </lineage>
</organism>
<dbReference type="AlphaFoldDB" id="A0A559JR77"/>
<keyword evidence="5" id="KW-1185">Reference proteome</keyword>
<sequence>MNTQRAAEIANSPVMANVTYQNANVYIQHVDEANETARIYALDRPDQEFSVPLGMLVEQRSDIESQEAIYVCPTSNESGEQTL</sequence>
<reference evidence="4 5" key="1">
    <citation type="submission" date="2019-07" db="EMBL/GenBank/DDBJ databases">
        <authorList>
            <person name="Kim J."/>
        </authorList>
    </citation>
    <scope>NUCLEOTIDE SEQUENCE [LARGE SCALE GENOMIC DNA]</scope>
    <source>
        <strain evidence="4 5">G13</strain>
    </source>
</reference>
<dbReference type="NCBIfam" id="TIGR02861">
    <property type="entry name" value="SASP_H"/>
    <property type="match status" value="1"/>
</dbReference>
<dbReference type="GO" id="GO:0030435">
    <property type="term" value="P:sporulation resulting in formation of a cellular spore"/>
    <property type="evidence" value="ECO:0007669"/>
    <property type="project" value="UniProtKB-KW"/>
</dbReference>
<dbReference type="OrthoDB" id="1683648at2"/>
<name>A0A559JR77_9BACL</name>
<dbReference type="GO" id="GO:0030436">
    <property type="term" value="P:asexual sporulation"/>
    <property type="evidence" value="ECO:0007669"/>
    <property type="project" value="InterPro"/>
</dbReference>
<comment type="similarity">
    <text evidence="2">Belongs to the SspH family.</text>
</comment>
<dbReference type="EMBL" id="VNJJ01000003">
    <property type="protein sequence ID" value="TVY02367.1"/>
    <property type="molecule type" value="Genomic_DNA"/>
</dbReference>
<evidence type="ECO:0000256" key="3">
    <source>
        <dbReference type="ARBA" id="ARBA00022969"/>
    </source>
</evidence>
<protein>
    <submittedName>
        <fullName evidence="4">H-type small acid-soluble spore protein</fullName>
    </submittedName>
</protein>
<dbReference type="Proteomes" id="UP000316330">
    <property type="component" value="Unassembled WGS sequence"/>
</dbReference>
<accession>A0A559JR77</accession>
<keyword evidence="3" id="KW-0749">Sporulation</keyword>
<proteinExistence type="inferred from homology"/>
<evidence type="ECO:0000313" key="4">
    <source>
        <dbReference type="EMBL" id="TVY02367.1"/>
    </source>
</evidence>
<dbReference type="HAMAP" id="MF_00667">
    <property type="entry name" value="SspH"/>
    <property type="match status" value="1"/>
</dbReference>
<evidence type="ECO:0000313" key="5">
    <source>
        <dbReference type="Proteomes" id="UP000316330"/>
    </source>
</evidence>